<dbReference type="InterPro" id="IPR002323">
    <property type="entry name" value="Cyt_CIE"/>
</dbReference>
<evidence type="ECO:0000256" key="1">
    <source>
        <dbReference type="ARBA" id="ARBA00022448"/>
    </source>
</evidence>
<dbReference type="Gene3D" id="1.10.760.10">
    <property type="entry name" value="Cytochrome c-like domain"/>
    <property type="match status" value="2"/>
</dbReference>
<keyword evidence="10" id="KW-1185">Reference proteome</keyword>
<protein>
    <submittedName>
        <fullName evidence="9">C-type cytochrome</fullName>
    </submittedName>
</protein>
<dbReference type="SUPFAM" id="SSF46626">
    <property type="entry name" value="Cytochrome c"/>
    <property type="match status" value="2"/>
</dbReference>
<dbReference type="RefSeq" id="WP_343928075.1">
    <property type="nucleotide sequence ID" value="NZ_BAAAEN010000017.1"/>
</dbReference>
<name>A0ABN1CGZ0_9BURK</name>
<dbReference type="PROSITE" id="PS51007">
    <property type="entry name" value="CYTC"/>
    <property type="match status" value="2"/>
</dbReference>
<dbReference type="EMBL" id="BAAAEN010000017">
    <property type="protein sequence ID" value="GAA0518374.1"/>
    <property type="molecule type" value="Genomic_DNA"/>
</dbReference>
<keyword evidence="7" id="KW-0472">Membrane</keyword>
<organism evidence="9 10">
    <name type="scientific">Pigmentiphaga daeguensis</name>
    <dbReference type="NCBI Taxonomy" id="414049"/>
    <lineage>
        <taxon>Bacteria</taxon>
        <taxon>Pseudomonadati</taxon>
        <taxon>Pseudomonadota</taxon>
        <taxon>Betaproteobacteria</taxon>
        <taxon>Burkholderiales</taxon>
        <taxon>Alcaligenaceae</taxon>
        <taxon>Pigmentiphaga</taxon>
    </lineage>
</organism>
<keyword evidence="5 6" id="KW-0408">Iron</keyword>
<dbReference type="InterPro" id="IPR036909">
    <property type="entry name" value="Cyt_c-like_dom_sf"/>
</dbReference>
<feature type="domain" description="Cytochrome c" evidence="8">
    <location>
        <begin position="218"/>
        <end position="298"/>
    </location>
</feature>
<dbReference type="Proteomes" id="UP001501706">
    <property type="component" value="Unassembled WGS sequence"/>
</dbReference>
<reference evidence="9 10" key="1">
    <citation type="journal article" date="2019" name="Int. J. Syst. Evol. Microbiol.">
        <title>The Global Catalogue of Microorganisms (GCM) 10K type strain sequencing project: providing services to taxonomists for standard genome sequencing and annotation.</title>
        <authorList>
            <consortium name="The Broad Institute Genomics Platform"/>
            <consortium name="The Broad Institute Genome Sequencing Center for Infectious Disease"/>
            <person name="Wu L."/>
            <person name="Ma J."/>
        </authorList>
    </citation>
    <scope>NUCLEOTIDE SEQUENCE [LARGE SCALE GENOMIC DNA]</scope>
    <source>
        <strain evidence="9 10">JCM 14330</strain>
    </source>
</reference>
<evidence type="ECO:0000256" key="3">
    <source>
        <dbReference type="ARBA" id="ARBA00022723"/>
    </source>
</evidence>
<evidence type="ECO:0000313" key="10">
    <source>
        <dbReference type="Proteomes" id="UP001501706"/>
    </source>
</evidence>
<evidence type="ECO:0000313" key="9">
    <source>
        <dbReference type="EMBL" id="GAA0518374.1"/>
    </source>
</evidence>
<dbReference type="PANTHER" id="PTHR40942:SF4">
    <property type="entry name" value="CYTOCHROME C5"/>
    <property type="match status" value="1"/>
</dbReference>
<evidence type="ECO:0000256" key="4">
    <source>
        <dbReference type="ARBA" id="ARBA00022982"/>
    </source>
</evidence>
<sequence>MSNAQHNHEEAHESPIRTPRQLITVVILAFLVPIITILLLVNFVASGNKSNAGSDAQTPEAIEARIKPVAGFELRDANAPRVFQTGEAVYKAVCATCHAAGVAGAPKFGDSGSWAKHVSTGFDAMLQVALHGKGAMPAKGGNPDLDDFEVARAVVYMANNSGANFKEPAEPAPAAPAATAEAPAAAPAAPAAPAAAAPAAPAPHAAAPAPQAAAPAAASTADGKKLYDSTCFACHGAGIAGAPKFGDKAAWAKYIATGVDTMVSVAMQGKGAMPPKGGAANATEADIRAAVQYMVDAAK</sequence>
<proteinExistence type="predicted"/>
<gene>
    <name evidence="9" type="ORF">GCM10009097_39860</name>
</gene>
<accession>A0ABN1CGZ0</accession>
<keyword evidence="2 6" id="KW-0349">Heme</keyword>
<keyword evidence="4" id="KW-0249">Electron transport</keyword>
<evidence type="ECO:0000259" key="8">
    <source>
        <dbReference type="PROSITE" id="PS51007"/>
    </source>
</evidence>
<dbReference type="Pfam" id="PF13442">
    <property type="entry name" value="Cytochrome_CBB3"/>
    <property type="match status" value="2"/>
</dbReference>
<evidence type="ECO:0000256" key="7">
    <source>
        <dbReference type="SAM" id="Phobius"/>
    </source>
</evidence>
<dbReference type="InterPro" id="IPR009056">
    <property type="entry name" value="Cyt_c-like_dom"/>
</dbReference>
<feature type="domain" description="Cytochrome c" evidence="8">
    <location>
        <begin position="81"/>
        <end position="161"/>
    </location>
</feature>
<keyword evidence="7" id="KW-0812">Transmembrane</keyword>
<keyword evidence="3 6" id="KW-0479">Metal-binding</keyword>
<feature type="transmembrane region" description="Helical" evidence="7">
    <location>
        <begin position="22"/>
        <end position="45"/>
    </location>
</feature>
<evidence type="ECO:0000256" key="6">
    <source>
        <dbReference type="PROSITE-ProRule" id="PRU00433"/>
    </source>
</evidence>
<evidence type="ECO:0000256" key="5">
    <source>
        <dbReference type="ARBA" id="ARBA00023004"/>
    </source>
</evidence>
<dbReference type="PRINTS" id="PR00607">
    <property type="entry name" value="CYTCHROMECIE"/>
</dbReference>
<evidence type="ECO:0000256" key="2">
    <source>
        <dbReference type="ARBA" id="ARBA00022617"/>
    </source>
</evidence>
<dbReference type="PANTHER" id="PTHR40942">
    <property type="match status" value="1"/>
</dbReference>
<keyword evidence="1" id="KW-0813">Transport</keyword>
<comment type="caution">
    <text evidence="9">The sequence shown here is derived from an EMBL/GenBank/DDBJ whole genome shotgun (WGS) entry which is preliminary data.</text>
</comment>
<keyword evidence="7" id="KW-1133">Transmembrane helix</keyword>